<dbReference type="InterPro" id="IPR001245">
    <property type="entry name" value="Ser-Thr/Tyr_kinase_cat_dom"/>
</dbReference>
<proteinExistence type="predicted"/>
<feature type="domain" description="Protein kinase" evidence="8">
    <location>
        <begin position="376"/>
        <end position="589"/>
    </location>
</feature>
<reference evidence="9 10" key="1">
    <citation type="journal article" date="2018" name="Proc. Natl. Acad. Sci. U.S.A.">
        <title>Draft genome sequence of Camellia sinensis var. sinensis provides insights into the evolution of the tea genome and tea quality.</title>
        <authorList>
            <person name="Wei C."/>
            <person name="Yang H."/>
            <person name="Wang S."/>
            <person name="Zhao J."/>
            <person name="Liu C."/>
            <person name="Gao L."/>
            <person name="Xia E."/>
            <person name="Lu Y."/>
            <person name="Tai Y."/>
            <person name="She G."/>
            <person name="Sun J."/>
            <person name="Cao H."/>
            <person name="Tong W."/>
            <person name="Gao Q."/>
            <person name="Li Y."/>
            <person name="Deng W."/>
            <person name="Jiang X."/>
            <person name="Wang W."/>
            <person name="Chen Q."/>
            <person name="Zhang S."/>
            <person name="Li H."/>
            <person name="Wu J."/>
            <person name="Wang P."/>
            <person name="Li P."/>
            <person name="Shi C."/>
            <person name="Zheng F."/>
            <person name="Jian J."/>
            <person name="Huang B."/>
            <person name="Shan D."/>
            <person name="Shi M."/>
            <person name="Fang C."/>
            <person name="Yue Y."/>
            <person name="Li F."/>
            <person name="Li D."/>
            <person name="Wei S."/>
            <person name="Han B."/>
            <person name="Jiang C."/>
            <person name="Yin Y."/>
            <person name="Xia T."/>
            <person name="Zhang Z."/>
            <person name="Bennetzen J.L."/>
            <person name="Zhao S."/>
            <person name="Wan X."/>
        </authorList>
    </citation>
    <scope>NUCLEOTIDE SEQUENCE [LARGE SCALE GENOMIC DNA]</scope>
    <source>
        <strain evidence="10">cv. Shuchazao</strain>
        <tissue evidence="9">Leaf</tissue>
    </source>
</reference>
<keyword evidence="7" id="KW-0067">ATP-binding</keyword>
<dbReference type="EMBL" id="SDRB02012820">
    <property type="protein sequence ID" value="THF96622.1"/>
    <property type="molecule type" value="Genomic_DNA"/>
</dbReference>
<evidence type="ECO:0000256" key="1">
    <source>
        <dbReference type="ARBA" id="ARBA00004167"/>
    </source>
</evidence>
<evidence type="ECO:0000256" key="6">
    <source>
        <dbReference type="ARBA" id="ARBA00023136"/>
    </source>
</evidence>
<dbReference type="PANTHER" id="PTHR27008">
    <property type="entry name" value="OS04G0122200 PROTEIN"/>
    <property type="match status" value="1"/>
</dbReference>
<dbReference type="GO" id="GO:0004672">
    <property type="term" value="F:protein kinase activity"/>
    <property type="evidence" value="ECO:0007669"/>
    <property type="project" value="InterPro"/>
</dbReference>
<protein>
    <recommendedName>
        <fullName evidence="8">Protein kinase domain-containing protein</fullName>
    </recommendedName>
</protein>
<dbReference type="Pfam" id="PF13855">
    <property type="entry name" value="LRR_8"/>
    <property type="match status" value="1"/>
</dbReference>
<dbReference type="PANTHER" id="PTHR27008:SF610">
    <property type="entry name" value="SERINE-THREONINE_TYROSINE-PROTEIN KINASE CATALYTIC DOMAIN-CONTAINING PROTEIN"/>
    <property type="match status" value="1"/>
</dbReference>
<dbReference type="AlphaFoldDB" id="A0A4S4D2X3"/>
<evidence type="ECO:0000256" key="5">
    <source>
        <dbReference type="ARBA" id="ARBA00022989"/>
    </source>
</evidence>
<keyword evidence="7" id="KW-0547">Nucleotide-binding</keyword>
<dbReference type="SUPFAM" id="SSF56112">
    <property type="entry name" value="Protein kinase-like (PK-like)"/>
    <property type="match status" value="1"/>
</dbReference>
<keyword evidence="2" id="KW-0433">Leucine-rich repeat</keyword>
<dbReference type="Gene3D" id="3.30.200.20">
    <property type="entry name" value="Phosphorylase Kinase, domain 1"/>
    <property type="match status" value="1"/>
</dbReference>
<dbReference type="InterPro" id="IPR032675">
    <property type="entry name" value="LRR_dom_sf"/>
</dbReference>
<comment type="subcellular location">
    <subcellularLocation>
        <location evidence="1">Membrane</location>
        <topology evidence="1">Single-pass membrane protein</topology>
    </subcellularLocation>
</comment>
<dbReference type="InterPro" id="IPR017441">
    <property type="entry name" value="Protein_kinase_ATP_BS"/>
</dbReference>
<comment type="caution">
    <text evidence="9">The sequence shown here is derived from an EMBL/GenBank/DDBJ whole genome shotgun (WGS) entry which is preliminary data.</text>
</comment>
<dbReference type="FunFam" id="3.80.10.10:FF:000095">
    <property type="entry name" value="LRR receptor-like serine/threonine-protein kinase GSO1"/>
    <property type="match status" value="1"/>
</dbReference>
<dbReference type="Proteomes" id="UP000306102">
    <property type="component" value="Unassembled WGS sequence"/>
</dbReference>
<dbReference type="STRING" id="542762.A0A4S4D2X3"/>
<evidence type="ECO:0000313" key="10">
    <source>
        <dbReference type="Proteomes" id="UP000306102"/>
    </source>
</evidence>
<dbReference type="Gene3D" id="3.80.10.10">
    <property type="entry name" value="Ribonuclease Inhibitor"/>
    <property type="match status" value="2"/>
</dbReference>
<dbReference type="InterPro" id="IPR000719">
    <property type="entry name" value="Prot_kinase_dom"/>
</dbReference>
<dbReference type="FunFam" id="3.30.200.20:FF:000661">
    <property type="entry name" value="Serine-threonine protein kinase plant-type"/>
    <property type="match status" value="1"/>
</dbReference>
<dbReference type="PROSITE" id="PS50011">
    <property type="entry name" value="PROTEIN_KINASE_DOM"/>
    <property type="match status" value="1"/>
</dbReference>
<dbReference type="InterPro" id="IPR001611">
    <property type="entry name" value="Leu-rich_rpt"/>
</dbReference>
<name>A0A4S4D2X3_CAMSN</name>
<keyword evidence="6" id="KW-0472">Membrane</keyword>
<dbReference type="SUPFAM" id="SSF52047">
    <property type="entry name" value="RNI-like"/>
    <property type="match status" value="1"/>
</dbReference>
<evidence type="ECO:0000256" key="7">
    <source>
        <dbReference type="PROSITE-ProRule" id="PRU10141"/>
    </source>
</evidence>
<keyword evidence="10" id="KW-1185">Reference proteome</keyword>
<dbReference type="InterPro" id="IPR051809">
    <property type="entry name" value="Plant_receptor-like_S/T_kinase"/>
</dbReference>
<dbReference type="PROSITE" id="PS00107">
    <property type="entry name" value="PROTEIN_KINASE_ATP"/>
    <property type="match status" value="1"/>
</dbReference>
<keyword evidence="3" id="KW-0812">Transmembrane</keyword>
<accession>A0A4S4D2X3</accession>
<sequence length="589" mass="64720">MLLKLTNLTTLYLGGNQFSGSILGSIANASRLVRVDFSNNNFTGHIPSMGNLPSIQVLNLEINELVSGGERGMDFITSLANSTQLQVFSMATNRLTGRLPLSIGNLSRQLSLLVMGENHLEGNLPGEISNLVGLTMLSVEYNSFTGIIPPSIGTLPNLQNLYFHRNQFSGKIPESFRNLTELYEMGLKSNLLTGTIPPSLENYQHLQILDLSVNMLSGTIPREIFSIPSFGKLLNLSWNRLNGSLPEEIGNLKMIQAIDVSNNPLTGDILVSIGDCSSLLYLNLSRNSFQGPIPKSLSELNGIEYIDLAKNNLTGEILASLERLQFLQLLDLSENQLQGNIPTGRIFNNATAVSLDGNPQLCGGLLNEIKIATRNFSQENLIGEGSFGTVYKGTFSNGTVAAIKVFKMEQHKAFKSFLAECEALRNIRHRNLIRVISVCSNSDFKALVLHFMPNGSLEQWLHERNKRLCIKERLEIVQDVASAIEYLHHDCESPVMHCDLKPSSVFLNESMCAHVADFRLAQILVNAANKGSVSSTLGLKGSIGYIPPEYGIGEGVSTKGDVYSFGILMLEIFTKKKPTDEMFTGEMDL</sequence>
<dbReference type="GO" id="GO:0016020">
    <property type="term" value="C:membrane"/>
    <property type="evidence" value="ECO:0007669"/>
    <property type="project" value="UniProtKB-SubCell"/>
</dbReference>
<keyword evidence="4" id="KW-0677">Repeat</keyword>
<evidence type="ECO:0000259" key="8">
    <source>
        <dbReference type="PROSITE" id="PS50011"/>
    </source>
</evidence>
<evidence type="ECO:0000256" key="2">
    <source>
        <dbReference type="ARBA" id="ARBA00022614"/>
    </source>
</evidence>
<dbReference type="Pfam" id="PF00560">
    <property type="entry name" value="LRR_1"/>
    <property type="match status" value="5"/>
</dbReference>
<feature type="binding site" evidence="7">
    <location>
        <position position="404"/>
    </location>
    <ligand>
        <name>ATP</name>
        <dbReference type="ChEBI" id="CHEBI:30616"/>
    </ligand>
</feature>
<evidence type="ECO:0000256" key="3">
    <source>
        <dbReference type="ARBA" id="ARBA00022692"/>
    </source>
</evidence>
<gene>
    <name evidence="9" type="ORF">TEA_004275</name>
</gene>
<dbReference type="Gene3D" id="1.10.510.10">
    <property type="entry name" value="Transferase(Phosphotransferase) domain 1"/>
    <property type="match status" value="1"/>
</dbReference>
<dbReference type="InterPro" id="IPR011009">
    <property type="entry name" value="Kinase-like_dom_sf"/>
</dbReference>
<organism evidence="9 10">
    <name type="scientific">Camellia sinensis var. sinensis</name>
    <name type="common">China tea</name>
    <dbReference type="NCBI Taxonomy" id="542762"/>
    <lineage>
        <taxon>Eukaryota</taxon>
        <taxon>Viridiplantae</taxon>
        <taxon>Streptophyta</taxon>
        <taxon>Embryophyta</taxon>
        <taxon>Tracheophyta</taxon>
        <taxon>Spermatophyta</taxon>
        <taxon>Magnoliopsida</taxon>
        <taxon>eudicotyledons</taxon>
        <taxon>Gunneridae</taxon>
        <taxon>Pentapetalae</taxon>
        <taxon>asterids</taxon>
        <taxon>Ericales</taxon>
        <taxon>Theaceae</taxon>
        <taxon>Camellia</taxon>
    </lineage>
</organism>
<dbReference type="GO" id="GO:0005524">
    <property type="term" value="F:ATP binding"/>
    <property type="evidence" value="ECO:0007669"/>
    <property type="project" value="UniProtKB-UniRule"/>
</dbReference>
<dbReference type="Pfam" id="PF07714">
    <property type="entry name" value="PK_Tyr_Ser-Thr"/>
    <property type="match status" value="1"/>
</dbReference>
<evidence type="ECO:0000256" key="4">
    <source>
        <dbReference type="ARBA" id="ARBA00022737"/>
    </source>
</evidence>
<dbReference type="SUPFAM" id="SSF52058">
    <property type="entry name" value="L domain-like"/>
    <property type="match status" value="1"/>
</dbReference>
<evidence type="ECO:0000313" key="9">
    <source>
        <dbReference type="EMBL" id="THF96622.1"/>
    </source>
</evidence>
<keyword evidence="5" id="KW-1133">Transmembrane helix</keyword>